<dbReference type="PROSITE" id="PS00455">
    <property type="entry name" value="AMP_BINDING"/>
    <property type="match status" value="5"/>
</dbReference>
<dbReference type="GO" id="GO:0005829">
    <property type="term" value="C:cytosol"/>
    <property type="evidence" value="ECO:0007669"/>
    <property type="project" value="TreeGrafter"/>
</dbReference>
<dbReference type="Gene3D" id="3.40.50.980">
    <property type="match status" value="10"/>
</dbReference>
<dbReference type="CDD" id="cd17646">
    <property type="entry name" value="A_NRPS_AB3403-like"/>
    <property type="match status" value="1"/>
</dbReference>
<dbReference type="Gene3D" id="3.30.559.10">
    <property type="entry name" value="Chloramphenicol acetyltransferase-like domain"/>
    <property type="match status" value="5"/>
</dbReference>
<dbReference type="FunFam" id="3.30.300.30:FF:000010">
    <property type="entry name" value="Enterobactin synthetase component F"/>
    <property type="match status" value="5"/>
</dbReference>
<keyword evidence="8" id="KW-1185">Reference proteome</keyword>
<dbReference type="Pfam" id="PF00550">
    <property type="entry name" value="PP-binding"/>
    <property type="match status" value="5"/>
</dbReference>
<dbReference type="CDD" id="cd19531">
    <property type="entry name" value="LCL_NRPS-like"/>
    <property type="match status" value="2"/>
</dbReference>
<dbReference type="PANTHER" id="PTHR45527:SF1">
    <property type="entry name" value="FATTY ACID SYNTHASE"/>
    <property type="match status" value="1"/>
</dbReference>
<gene>
    <name evidence="7" type="ORF">EH207_11165</name>
</gene>
<dbReference type="NCBIfam" id="TIGR01733">
    <property type="entry name" value="AA-adenyl-dom"/>
    <property type="match status" value="5"/>
</dbReference>
<dbReference type="CDD" id="cd17652">
    <property type="entry name" value="A_NRPS_CmdD_like"/>
    <property type="match status" value="2"/>
</dbReference>
<evidence type="ECO:0000313" key="8">
    <source>
        <dbReference type="Proteomes" id="UP000299580"/>
    </source>
</evidence>
<evidence type="ECO:0000256" key="4">
    <source>
        <dbReference type="ARBA" id="ARBA00022553"/>
    </source>
</evidence>
<dbReference type="PROSITE" id="PS50075">
    <property type="entry name" value="CARRIER"/>
    <property type="match status" value="5"/>
</dbReference>
<dbReference type="FunFam" id="3.30.559.10:FF:000012">
    <property type="entry name" value="Non-ribosomal peptide synthetase"/>
    <property type="match status" value="2"/>
</dbReference>
<dbReference type="Gene3D" id="3.30.300.30">
    <property type="match status" value="5"/>
</dbReference>
<dbReference type="GO" id="GO:0043041">
    <property type="term" value="P:amino acid activation for nonribosomal peptide biosynthetic process"/>
    <property type="evidence" value="ECO:0007669"/>
    <property type="project" value="TreeGrafter"/>
</dbReference>
<reference evidence="7 8" key="1">
    <citation type="submission" date="2018-11" db="EMBL/GenBank/DDBJ databases">
        <title>Genome sequences of Brenneria nigrifluens and Brenneria rubrifaciens.</title>
        <authorList>
            <person name="Poret-Peterson A.T."/>
            <person name="McClean A.E."/>
            <person name="Kluepfel D.A."/>
        </authorList>
    </citation>
    <scope>NUCLEOTIDE SEQUENCE [LARGE SCALE GENOMIC DNA]</scope>
    <source>
        <strain evidence="7 8">6D370</strain>
    </source>
</reference>
<dbReference type="RefSeq" id="WP_137714048.1">
    <property type="nucleotide sequence ID" value="NZ_CP034035.1"/>
</dbReference>
<dbReference type="InterPro" id="IPR010071">
    <property type="entry name" value="AA_adenyl_dom"/>
</dbReference>
<dbReference type="FunFam" id="2.30.38.10:FF:000001">
    <property type="entry name" value="Non-ribosomal peptide synthetase PvdI"/>
    <property type="match status" value="5"/>
</dbReference>
<keyword evidence="4" id="KW-0597">Phosphoprotein</keyword>
<dbReference type="FunFam" id="3.40.50.980:FF:000001">
    <property type="entry name" value="Non-ribosomal peptide synthetase"/>
    <property type="match status" value="5"/>
</dbReference>
<feature type="domain" description="Carrier" evidence="6">
    <location>
        <begin position="2067"/>
        <end position="2141"/>
    </location>
</feature>
<dbReference type="Pfam" id="PF00975">
    <property type="entry name" value="Thioesterase"/>
    <property type="match status" value="2"/>
</dbReference>
<dbReference type="KEGG" id="brb:EH207_11165"/>
<dbReference type="InterPro" id="IPR009081">
    <property type="entry name" value="PP-bd_ACP"/>
</dbReference>
<evidence type="ECO:0000313" key="7">
    <source>
        <dbReference type="EMBL" id="QCR09035.1"/>
    </source>
</evidence>
<dbReference type="InterPro" id="IPR001031">
    <property type="entry name" value="Thioesterase"/>
</dbReference>
<keyword evidence="3" id="KW-0596">Phosphopantetheine</keyword>
<dbReference type="CDD" id="cd05930">
    <property type="entry name" value="A_NRPS"/>
    <property type="match status" value="2"/>
</dbReference>
<dbReference type="SMART" id="SM00823">
    <property type="entry name" value="PKS_PP"/>
    <property type="match status" value="5"/>
</dbReference>
<evidence type="ECO:0000256" key="2">
    <source>
        <dbReference type="ARBA" id="ARBA00006432"/>
    </source>
</evidence>
<comment type="similarity">
    <text evidence="2">Belongs to the ATP-dependent AMP-binding enzyme family.</text>
</comment>
<dbReference type="Proteomes" id="UP000299580">
    <property type="component" value="Chromosome"/>
</dbReference>
<dbReference type="SUPFAM" id="SSF52777">
    <property type="entry name" value="CoA-dependent acyltransferases"/>
    <property type="match status" value="10"/>
</dbReference>
<evidence type="ECO:0000256" key="3">
    <source>
        <dbReference type="ARBA" id="ARBA00022450"/>
    </source>
</evidence>
<sequence>MSKTGIDIEALKRAVLEKKVKEQLQIRGSQQRPAIKRADRDAPLPLSFAQQSLWFIGQLDAAASQAYHLPAALRLIGQLDKPALTAALNRLVERHESLRTHFTLINGQPCQQIAPDSIGFHLSCLDLRSLDAAARAQRVAELTEREAREPFDLMRGPLIRGQLLQLSDDEHVLLFTQHHIISDGWSLGILVRELAAFYRAVLNGSSAHWPALPIQYADYAVWQRNWLKEDKLAEQRDFWRKHLQDAPALLTLPTDRPRPSAQRYAGSQALFHLTPGELNALKTLGQQHNTTLFMTLLAGWTLVLSRLSGQDDIVVGTPVANRTRSELEGVVGFFVNTLALRIEPGQCKTVADLLAQVRERALAAYAHQDLPFEQVVEAVQPVRSLGYNPIFQVMLSLNNTPAQRLTLPGLELSSIEKPQHSTHFDLTLALTETDAGLAGKINYAIDLFDHETIVRVIDYLKNVLTAMTTEITQPITSLTMLPDNERRQLLGDFNATDVDFPQQTLIHPQFEAQAARTPDAIAVLFGDNALTYDELNRRANQLAHHLISLGVRPDDRIAICVERGLDMMVGLLAILKAGAAYLPLDPAYPAERLASMLDDAQPVALLTQTARRETFDDTRPILLLDTPASAAYAESNPDARALGLSSHHLAYVIYTSGSTGKPKGVMVAHRNVLNLACALQPLLALERPSRIALNASIVFDASVQNWLQLLSGHTLVIVPEALRADAQQLWRYFSRHAVDWFDCTPVQLHWLLNAGLGADPAYQPAGVLIGGEAIPPHTWSSLATLTATRFINVYGPTECTVDATACVIDHAHPLPVIGKPLANTKIYILDAQGQLAPLGVAGEIHIGGVGVARGYLHRPELTAERFIPDPFSTASDARLYKTGDLGRWLPDGNIEYLGRNDFQVKVRGFRIEPGEIEARLTQCPGVQEAVVVAREENPGDTRLVAYLCPQAGAKLLPADLRRQLNESLAEYMVPSAFVTLDAFPLTPNGKLDRKALPAPDQTAVVTRDYEAPQGEVESALAEIWQDLLGLARVGRHDHFFELGGHSLMAVQLINHLRVQGMDATLAALFSHPTLCDLASVLTRASFTEPSRIPVAERNTPLPLSFAQQRLWFIGHLDPVASQAYHLPAALRLVGQLNKSALTAALDSLVARHESLRTHFTLVDGQPCQQISPDSTGFSLSCLDLRSLDAAACPQRVAELTAHEARDPFDLTQDPLVRGQLLQLSDEEHILLLTQHHIISDGWSLGILVRELAALYRAAINGENAHLPPLPIQYADYAVWQRNWLRGETLASLHDFWHNQLQGAPALLRLPSDRPRPSVQRYVGSLVPIHIDSTELTALRALGQQQGTTLFMTLLAAWTLVLSRLSGQDDIVVGTPVANRTRSELEGIVGFFVNTLALRIEPGQCKTVADLLAQVRERALAAYAHQDLPFEQVVEALQPVRSLSYSPIFQVMLSLNNTPAQTLTLPGLELSAIKQTGHSAHFDLTLSLTETESGLKGGLEYATDLFDRQTIVRLAGYLRNVLTAMATNVTRPLASLPMLPDAERRQLLVDFNATDADFPQHALIHQLFENQVERTPDAIAALFEERSLTYDELNRRANRLAHHLISLGVRPDDRIAICVERGLEMIVGLLGILKAGAAYVPLDPAYPAERLAYMLDDAAPVALLTQAPLLDALNSNLPAVLLDEPRSTLFGDLPDNNPDGRRLGLTPRHLAYVIYTSGSTGRPKGVMIEHHSLCNLAYAQIDAFRITANSRLLQFASFSFDACLSEVTTALCQGACLVLASREALLPGDALLNTLQAQAITHVTLPPVAAGALDPNAELPDLKTLVLAGEACPPALVKRWAAGRRMINAYGPTEGTVCATLYVCDAQNEQIPPIGRPIANTRIYILDAQGQPVPLGVAGEIHIGGAGVARGYLNRPELTAGRFIPDPFTDCPDARLYKTGDLGRWLPDGNIEYLGRNDFQVKVRGFRIELGEIETRLAQCPGIREAVVIAREDTPGEKRLVAYLQPQPGVELIPADLRRQLSRHLAEYMLPAAFVTLASFPVTPNGKIDRKALPAPDQTAVVTRSYEALQNQVETALAGIWQDLLGLARVGRHDHFFELGGHSLMIVSLIEQLRKLGFRLDVRNVFAAPILSEMALTIQETQTSTVFAVPPNRIPAGCTAITPDMLPLVTLTQTEIDAMMDTVPGGGANVQDIYPLSPLQEGILFHHRMQEQGDTYLLNYLLAFENRNRLDAFLEALQQVINRHDILRTAVCWQGLNQPVQVVWRHAPLPVNIFKAASQENISAQLQAHTDPRQRRLNLNQAPLLSADITFDPAANEWVLALGFHHLVGDHVTLDLIIAEITLLLQDSAEALPVPLPYRNFIAQILSMPASEHEDYFRTRLADIDAPTAPFGLLKTQEGNQPVNEVRLSLDTALAKATRHQARQFGISPSVLFHVAWAQVLAHTCGRDDVVFGSVLSGRLQGVVGADQVMGMFINTLPVRISLRDRSVLDVVQATYRDLTALLAHEQAPLTLAQRCSGVIPPIPLFSTLFNYRHSQPKMTDNPVWNGMRRLAADERTNYPLTLSVDDLGQGFSLVAQTVATLDPGRVAHYLETAIYGLVEALAVEPQRPIMTISVLPDTERRQVLVEFNATDADFPQHALIHQLFELQAERTPDAIAVAFEAHVLTYAELNRRANQLAHYLVSLGVRPDDRVALCVERCPEMVVALLGILKAGAAYVPLDPGYPAERLAAMLDDAQPVALLTQSAQTAVHTDTVPVVLLDTGDFDACQDSNPDPRALGLSAANLAYVIYTSGSTGKPKGVMNHHRGLCNRLVWMQHAYHLTPDDRVLQKTPFSFDVSVWEFFWPLLYGARLVMARPDGHKDSGYLTQLIEDAGITTLHFVPSMLQQFVQWADSPCDSLKRVICSGEALPSDLQQRFFARFNAELHNLYGPTEAAIDVTYWACRRDDTRSFVPIGRPIANTRIYILDTQGQPAPLGVAGEIHIAGVGVARGYLNRPELTAERFIPDPFSTASDARLYKTGDLGRWLPDGSIEYLGRNDFQVKLRGFRIELGEIEARLTQCPGVQEAVVVAREDSPGDTRLVAYLCPQADAVLDPADLRRQLSQHLAEYMVPSAFVILDAFPLTPNGKLDRKALPVPDQTAVVSRGYEAPQGEVETALADIWQDLLGVTRVGRHDHFFELGGHSLMAVSLIERLRNRGLTLDVRSIFTTPVLHEMATTIHDRQGEAAFVVPPNRIPEGCTAITPDLLSLVTLTQAEIDTVVDTVSGGAANVQDIYPLSPLQEGMLFHYRSQAQGDTYLLYHLIAFQTRERLDAFLDALQQIIDRHDILRTAVCWQGLSQPVQVVWRRAVLPINTFVPASPNDVTRQLQTHTDPRTRRLNLNQAPLLSADIARDPVHDEWLLALGLHHLVCDHMTLALIIGEIDLLLKNRADALPVPLPYRNFIAQTLSVPVAEHEAYFRDQLADVDAPTLPFDLLDIQGKGENIAVIRVPLPLSLSSAIYHQSRQLGISPGVLFHVAWAQVLAHTSRRDDVVFGSVLLGRLQGSAGADRVMGMFINTLPLRVPLAGRSVLDVVQATYRGLTTLLEHEQTPLALAQRCSGVASPMPLFSALLNYRHTPKSQYVTTWDGMRMLAENVRTNYPFTLSVDDKGDDVSLLVQTTAEIDPARIAHYLLTAIDGLVGALETEPQRSILSLSVLPPAERRQLLVEFNATDADFPQHALIHQLFELQAERTPDAIAVAFEAHVLTYAELNRRANRLAHHLLTLGVRPDDRVALCVERSLEMVVALLGILKAGAAYVPLDPGYPAERLAAMLDDAQPVALLTQSALVDRLGVTLPTVILDNPHTVGEKTPDSNPDARALGVTPRHLAYVIYTSGSTGKPKGVMIEHRGLCNLARAQADILHVTPACRLLQFASFSFDACFFEVAAALTQGACLVLAARDALLPGPALLNTLQTQAITHVTLPPVAAGALDPNAELPDLKTLALAGEACPPALVKRWAAGRRVINAYGPTEGTICATVYFCDAQDEQIPPIGRPIANTRIYILDTQGQLAPLGVAGEIHIGGVGVARGYLHRPELTAERFIPDPFSSSPGARLYKTGDLGRWLPDGNIEYLGRNDFQVKVRGFRIELGEIEARLAQCPGILEAVVVAREDTPGEKRLVAYFRARSDAQPTPADLRRQLSQHLAEYMVPSAFVTLDAFPLTPNGKLDRKALPAPDQTAVVSRGYDAPQGEVESALAEIWQDLLGVTRVGRHDNFFELGGHSLMAVSLIERLNDRGWTLDVRGIFSTPVLHEMAAAIQDHQDKPAFVIPPNRIPKGCSAITPDLLTLVTLTQAEIDTLVDTVSGGAANVQDIYPLAPLQEGILFHHLLQARGDTYLLTALSAFDSRERLNAFLDALQQVIDRHDILRTAICWQALSQPVQVVWRHATLSVNTFIPSGEDAVPAQLRAHIDPRRHRIDLRQAPLLAADIAYDPDHDEWLLALRLHHLVSDHITLVLITEEIRLLLQKRTDALPVPPPYRNFIARIRSAPTEAHEAYFHTQLADVDAPTAPFGLLNVQGNGDNVLESRLKLDTTLASAIRAQASRLNVSPGVLFHAAYALVLAHTSGRDDVVFGSVLSGRFHGVSGADRVMGFFINTLPVRISLHDRSVLDLVPDTYRNLMALLEHEQAPLALAQRCSSIEPPIPLFSALLNYRHSRSDSSDGDAGGYGMRLLAVEERTNYPLSLSVDDLGESFRLTARSDAEIDPARLMHYMLTAISNLIAALEDAPHQAALSLPIIPDNERRQLLGDFNATDVDFSQQTLIHPQFEAQAARTPDAIAVLFGDNALTYDELNRRANQLAHHLISLGVRPDDRIAICVERGLDMMVGLLAILKAGAAYLPLDPAYPAERLRYMLDDAQPVALLTQTAQRETFDDTRPILLLDTPASAAYAESNPDARTLGLNSRHLAYVIYTSGSTGKPKGVMVAHRNVLNLACALQPLLALERPSRIALNASIVFDASVKNWLQLLSGHTLVIIPEALRADAQQLWRYFSRHAVDWFDCTPVQLHWLLNAGLGADPAYQPAGVLIGGEAIPPHTWSSLATLTATRFINVYGPTECTVDATACVIDHAHPLPVIGKPLANTKIYILDAQGQLAPLGVAGEIHIGGVGVARGYLHRPELTAERFIPDPFSTASDARLYKTGDLGRWLPDGNIEYLGRNDFQVKVRGFRIEPGEIEARLTQCPGVQEAVVVAREENPGDTRLVAYLCPQAGAKLLPADLRRQLNESLAEYMVPSAFVTLDAFPLTPNGKLDRKALPAPDQTAVVSRSYDAPQGEVETALAQIWQDILGLTRVGRHDRFFEIGGHSLLAVKLLNAMRQQGIELALSTLFAHPTLCDLALEINDDIIKPSFPIAENPVPLSPDGDLPPLFLVHETTGDPVVYSQLAALLPSSLPVYGLHALGIHTADNPPTSIEELADYHIQAIRRIQAHGPYRLAGWSMGGTLAYEIAIQLIDSGEYVDFLGMIDSYNFSGINRDTENKPRVAPVNDERESITTIIKYLRNSLKITDEEELDKLCKIKKLNFAVAFCQSRGWLPAGVTKEDILLRISSRKTILQCVRDHIPPASPLAIHLYTAGDLSVSDDPWRGWQGTVGKDSVIHPVGGTHYTIMQSPLLNQVVDSFSEYLLSGNYTPNIVIQNGTPGTPPLLCIPGAGANASSFIELALSLPTQQPLNALQARGLTESGLPPYVSVEGAARTYLEAIRQTQPYGPYHLLGHSFGGWIAFEIALQLQARGESVANLILVDTDAPDAQNCPPKSIDRIETLLKLIAIYNMLLTHPLALTRSDFDEMTPDEQIKKLHGALVSAGIFSPQMTTSVLLGIVQVMQANLNTVYTPRARYEGLVHLISAKEGDAVERETNEKQWRSHAAQFEMLLMPGNHMTMLSAPQVEKLAAWLRVNLSLVR</sequence>
<dbReference type="InterPro" id="IPR023213">
    <property type="entry name" value="CAT-like_dom_sf"/>
</dbReference>
<dbReference type="InterPro" id="IPR006162">
    <property type="entry name" value="Ppantetheine_attach_site"/>
</dbReference>
<evidence type="ECO:0000259" key="6">
    <source>
        <dbReference type="PROSITE" id="PS50075"/>
    </source>
</evidence>
<dbReference type="EMBL" id="CP034035">
    <property type="protein sequence ID" value="QCR09035.1"/>
    <property type="molecule type" value="Genomic_DNA"/>
</dbReference>
<dbReference type="GO" id="GO:0031177">
    <property type="term" value="F:phosphopantetheine binding"/>
    <property type="evidence" value="ECO:0007669"/>
    <property type="project" value="InterPro"/>
</dbReference>
<dbReference type="FunFam" id="3.40.50.12780:FF:000012">
    <property type="entry name" value="Non-ribosomal peptide synthetase"/>
    <property type="match status" value="5"/>
</dbReference>
<dbReference type="Gene3D" id="2.30.38.10">
    <property type="entry name" value="Luciferase, Domain 3"/>
    <property type="match status" value="5"/>
</dbReference>
<dbReference type="GO" id="GO:0016874">
    <property type="term" value="F:ligase activity"/>
    <property type="evidence" value="ECO:0007669"/>
    <property type="project" value="UniProtKB-KW"/>
</dbReference>
<dbReference type="FunFam" id="3.30.559.30:FF:000001">
    <property type="entry name" value="Non-ribosomal peptide synthetase"/>
    <property type="match status" value="1"/>
</dbReference>
<dbReference type="Pfam" id="PF00501">
    <property type="entry name" value="AMP-binding"/>
    <property type="match status" value="5"/>
</dbReference>
<dbReference type="Gene3D" id="3.40.50.1820">
    <property type="entry name" value="alpha/beta hydrolase"/>
    <property type="match status" value="2"/>
</dbReference>
<feature type="domain" description="Carrier" evidence="6">
    <location>
        <begin position="1011"/>
        <end position="1085"/>
    </location>
</feature>
<dbReference type="GO" id="GO:0044550">
    <property type="term" value="P:secondary metabolite biosynthetic process"/>
    <property type="evidence" value="ECO:0007669"/>
    <property type="project" value="UniProtKB-ARBA"/>
</dbReference>
<dbReference type="InterPro" id="IPR036736">
    <property type="entry name" value="ACP-like_sf"/>
</dbReference>
<dbReference type="SUPFAM" id="SSF56801">
    <property type="entry name" value="Acetyl-CoA synthetase-like"/>
    <property type="match status" value="5"/>
</dbReference>
<keyword evidence="5" id="KW-0436">Ligase</keyword>
<dbReference type="NCBIfam" id="NF003417">
    <property type="entry name" value="PRK04813.1"/>
    <property type="match status" value="5"/>
</dbReference>
<organism evidence="7 8">
    <name type="scientific">Brenneria rubrifaciens</name>
    <dbReference type="NCBI Taxonomy" id="55213"/>
    <lineage>
        <taxon>Bacteria</taxon>
        <taxon>Pseudomonadati</taxon>
        <taxon>Pseudomonadota</taxon>
        <taxon>Gammaproteobacteria</taxon>
        <taxon>Enterobacterales</taxon>
        <taxon>Pectobacteriaceae</taxon>
        <taxon>Brenneria</taxon>
    </lineage>
</organism>
<dbReference type="InterPro" id="IPR001242">
    <property type="entry name" value="Condensation_dom"/>
</dbReference>
<dbReference type="InterPro" id="IPR025110">
    <property type="entry name" value="AMP-bd_C"/>
</dbReference>
<dbReference type="FunFam" id="3.40.50.980:FF:000002">
    <property type="entry name" value="Enterobactin synthetase component F"/>
    <property type="match status" value="1"/>
</dbReference>
<dbReference type="OrthoDB" id="9757559at2"/>
<proteinExistence type="inferred from homology"/>
<feature type="domain" description="Carrier" evidence="6">
    <location>
        <begin position="5300"/>
        <end position="5374"/>
    </location>
</feature>
<dbReference type="PANTHER" id="PTHR45527">
    <property type="entry name" value="NONRIBOSOMAL PEPTIDE SYNTHETASE"/>
    <property type="match status" value="1"/>
</dbReference>
<dbReference type="Pfam" id="PF13193">
    <property type="entry name" value="AMP-binding_C"/>
    <property type="match status" value="5"/>
</dbReference>
<dbReference type="InterPro" id="IPR045851">
    <property type="entry name" value="AMP-bd_C_sf"/>
</dbReference>
<dbReference type="PROSITE" id="PS00012">
    <property type="entry name" value="PHOSPHOPANTETHEINE"/>
    <property type="match status" value="2"/>
</dbReference>
<dbReference type="InterPro" id="IPR029058">
    <property type="entry name" value="AB_hydrolase_fold"/>
</dbReference>
<dbReference type="InterPro" id="IPR000873">
    <property type="entry name" value="AMP-dep_synth/lig_dom"/>
</dbReference>
<evidence type="ECO:0000256" key="1">
    <source>
        <dbReference type="ARBA" id="ARBA00001957"/>
    </source>
</evidence>
<protein>
    <submittedName>
        <fullName evidence="7">Non-ribosomal peptide synthetase</fullName>
    </submittedName>
</protein>
<dbReference type="SUPFAM" id="SSF53474">
    <property type="entry name" value="alpha/beta-Hydrolases"/>
    <property type="match status" value="2"/>
</dbReference>
<dbReference type="SMART" id="SM00824">
    <property type="entry name" value="PKS_TE"/>
    <property type="match status" value="1"/>
</dbReference>
<dbReference type="CDD" id="cd19544">
    <property type="entry name" value="E-C_NRPS"/>
    <property type="match status" value="3"/>
</dbReference>
<comment type="cofactor">
    <cofactor evidence="1">
        <name>pantetheine 4'-phosphate</name>
        <dbReference type="ChEBI" id="CHEBI:47942"/>
    </cofactor>
</comment>
<dbReference type="Gene3D" id="1.10.1200.10">
    <property type="entry name" value="ACP-like"/>
    <property type="match status" value="5"/>
</dbReference>
<name>A0A4P8QXR8_9GAMM</name>
<dbReference type="InterPro" id="IPR020806">
    <property type="entry name" value="PKS_PP-bd"/>
</dbReference>
<dbReference type="SUPFAM" id="SSF47336">
    <property type="entry name" value="ACP-like"/>
    <property type="match status" value="5"/>
</dbReference>
<dbReference type="InterPro" id="IPR020802">
    <property type="entry name" value="TesA-like"/>
</dbReference>
<dbReference type="FunFam" id="1.10.1200.10:FF:000005">
    <property type="entry name" value="Nonribosomal peptide synthetase 1"/>
    <property type="match status" value="5"/>
</dbReference>
<dbReference type="Gene3D" id="3.30.559.30">
    <property type="entry name" value="Nonribosomal peptide synthetase, condensation domain"/>
    <property type="match status" value="5"/>
</dbReference>
<evidence type="ECO:0000256" key="5">
    <source>
        <dbReference type="ARBA" id="ARBA00022598"/>
    </source>
</evidence>
<feature type="domain" description="Carrier" evidence="6">
    <location>
        <begin position="4221"/>
        <end position="4295"/>
    </location>
</feature>
<dbReference type="InterPro" id="IPR020845">
    <property type="entry name" value="AMP-binding_CS"/>
</dbReference>
<dbReference type="Pfam" id="PF00668">
    <property type="entry name" value="Condensation"/>
    <property type="match status" value="5"/>
</dbReference>
<feature type="domain" description="Carrier" evidence="6">
    <location>
        <begin position="3146"/>
        <end position="3220"/>
    </location>
</feature>
<accession>A0A4P8QXR8</accession>